<dbReference type="PANTHER" id="PTHR24198:SF165">
    <property type="entry name" value="ANKYRIN REPEAT-CONTAINING PROTEIN-RELATED"/>
    <property type="match status" value="1"/>
</dbReference>
<protein>
    <recommendedName>
        <fullName evidence="5">Protein kinase domain-containing protein</fullName>
    </recommendedName>
</protein>
<dbReference type="InterPro" id="IPR011009">
    <property type="entry name" value="Kinase-like_dom_sf"/>
</dbReference>
<dbReference type="SMART" id="SM00248">
    <property type="entry name" value="ANK"/>
    <property type="match status" value="7"/>
</dbReference>
<feature type="domain" description="Protein kinase" evidence="5">
    <location>
        <begin position="51"/>
        <end position="427"/>
    </location>
</feature>
<keyword evidence="7" id="KW-1185">Reference proteome</keyword>
<sequence length="1323" mass="147264">MSGRDGGSMAVPAPGPTDHDFASFSSLIVRLFDKLSLSLTLLGVLLDERGPSLPSASSSGSFFQVVLVPAQDLLESRFVPEDIGLDTKSLPELVALKLPVLTDHSNSPRSRKLWSSMAQELQILKNEHIFKHANIVHLQGVCWRKLESSDTIMPVVVLEAAEFGDLATGMQSKEVQQILTLRKALGLAVDIAAGLNALHDVGIAHLDLKPQNILLFKHDKLGIVAKIADFGSSLIVDEVEGEINIQSGTSMWQAPGCDRPVKKHDLYKLDIYSLGLITANLLTGNAIATVLLEEMEPEALQDLKTGSDFASLVAKTVDMEMNGFLGRAFYDEQNGEISGTIDEPEANDSRASQSDTTSRDREVEDTATSAAYLVFRALGLEEPSQEDLKRVWLFAKSREMIRQASENGRFVPLERITDQDAAHHIQTILDKWQLQKAPKPPRVFRVRSPGAVLEADRSLGTLRIMPPEVIRQIADQLEEIANDVKQDVVRRRQAGLQFAIMSISRVQLDIQATPFITKALQLLSLSASLGSIEAQGFVAWLYDTFDQHLPSDLEIDKIKSWLESAYLQGSGTAGRHLKTLSEETYRRAKKRLREQRGGIGLELPESWHGPDEQFNDAISYVQLGFQDDDSCKRLYSMLQAFATTGRYRLLRKLIQITTVDVNFTSEFGETPLLMASRSGHTKMVLYLLRKGADPRIASDEGVTPLHFLSSFEDEDMSIVAESLVHHNASLEARSTRAHTYHTVTDSCYGLTNGTPLTWAVAANNLMATKTLIRLGADPFDEASKHVPVGDDWSTIYHTNPVLYAAMNHQWQHLEVLLPSGITGLRSRMQSLLGRGPLWNLQHGSRPVGPWGFIDNSTPLDACVRYSTPGAFKRLLLHGKEHRRAFRKTFELLASNGIDPRATSLRLLQEAAQWGQPFVIRYLMGWKGGIMRPSALEWQRLLALAIRHHDRVVLNALLEYRMSYNIPSKEWTVFFRGIADRTNDADLLQGLVSYLDPSDDFSELVSRSFHAGCPAVGKWFYTNAKCNLAKVYTDGPANGRSLLGMLIVRSKQFSSVLSAVEQFFALPGLPEEVFFDVGIIGGSKFTALHMSVFHAEYRIGSHMRPRILEMVLEQYNEPWQLNFQIKDGPYRGFTPLHIAVITCNAEGVRFLLDEEDVDRDMMTDATETAMDLALKNFRCQSPMIEFWEVPAGSRGKADMSHFHRSLEIFTLLRQVGAKANKLRAAVVRTEPDDIVLITPGVEEAVVFMPFVPKPLPRELHDTIFFEKASELEVDHCFFIGNPDAIGGSEPEGAVKVDATDLVSVDPPDLPNLGLRSQSEGWVTI</sequence>
<dbReference type="Gene3D" id="1.25.40.20">
    <property type="entry name" value="Ankyrin repeat-containing domain"/>
    <property type="match status" value="2"/>
</dbReference>
<gene>
    <name evidence="6" type="ORF">JX265_010659</name>
</gene>
<evidence type="ECO:0000313" key="6">
    <source>
        <dbReference type="EMBL" id="KAI1858566.1"/>
    </source>
</evidence>
<dbReference type="SUPFAM" id="SSF48403">
    <property type="entry name" value="Ankyrin repeat"/>
    <property type="match status" value="2"/>
</dbReference>
<dbReference type="PROSITE" id="PS00108">
    <property type="entry name" value="PROTEIN_KINASE_ST"/>
    <property type="match status" value="1"/>
</dbReference>
<dbReference type="PROSITE" id="PS50088">
    <property type="entry name" value="ANK_REPEAT"/>
    <property type="match status" value="3"/>
</dbReference>
<keyword evidence="2 3" id="KW-0040">ANK repeat</keyword>
<name>A0A9P9WDW2_9PEZI</name>
<dbReference type="Proteomes" id="UP000829685">
    <property type="component" value="Unassembled WGS sequence"/>
</dbReference>
<dbReference type="GO" id="GO:0005524">
    <property type="term" value="F:ATP binding"/>
    <property type="evidence" value="ECO:0007669"/>
    <property type="project" value="InterPro"/>
</dbReference>
<evidence type="ECO:0000313" key="7">
    <source>
        <dbReference type="Proteomes" id="UP000829685"/>
    </source>
</evidence>
<comment type="caution">
    <text evidence="6">The sequence shown here is derived from an EMBL/GenBank/DDBJ whole genome shotgun (WGS) entry which is preliminary data.</text>
</comment>
<organism evidence="6 7">
    <name type="scientific">Neoarthrinium moseri</name>
    <dbReference type="NCBI Taxonomy" id="1658444"/>
    <lineage>
        <taxon>Eukaryota</taxon>
        <taxon>Fungi</taxon>
        <taxon>Dikarya</taxon>
        <taxon>Ascomycota</taxon>
        <taxon>Pezizomycotina</taxon>
        <taxon>Sordariomycetes</taxon>
        <taxon>Xylariomycetidae</taxon>
        <taxon>Amphisphaeriales</taxon>
        <taxon>Apiosporaceae</taxon>
        <taxon>Neoarthrinium</taxon>
    </lineage>
</organism>
<dbReference type="InterPro" id="IPR002110">
    <property type="entry name" value="Ankyrin_rpt"/>
</dbReference>
<dbReference type="CDD" id="cd00180">
    <property type="entry name" value="PKc"/>
    <property type="match status" value="1"/>
</dbReference>
<evidence type="ECO:0000256" key="2">
    <source>
        <dbReference type="ARBA" id="ARBA00023043"/>
    </source>
</evidence>
<accession>A0A9P9WDW2</accession>
<feature type="repeat" description="ANK" evidence="3">
    <location>
        <begin position="700"/>
        <end position="735"/>
    </location>
</feature>
<keyword evidence="1" id="KW-0677">Repeat</keyword>
<dbReference type="Gene3D" id="1.10.510.10">
    <property type="entry name" value="Transferase(Phosphotransferase) domain 1"/>
    <property type="match status" value="1"/>
</dbReference>
<dbReference type="GO" id="GO:0004672">
    <property type="term" value="F:protein kinase activity"/>
    <property type="evidence" value="ECO:0007669"/>
    <property type="project" value="InterPro"/>
</dbReference>
<dbReference type="SMART" id="SM00220">
    <property type="entry name" value="S_TKc"/>
    <property type="match status" value="1"/>
</dbReference>
<proteinExistence type="predicted"/>
<dbReference type="PANTHER" id="PTHR24198">
    <property type="entry name" value="ANKYRIN REPEAT AND PROTEIN KINASE DOMAIN-CONTAINING PROTEIN"/>
    <property type="match status" value="1"/>
</dbReference>
<evidence type="ECO:0000256" key="1">
    <source>
        <dbReference type="ARBA" id="ARBA00022737"/>
    </source>
</evidence>
<feature type="repeat" description="ANK" evidence="3">
    <location>
        <begin position="667"/>
        <end position="699"/>
    </location>
</feature>
<dbReference type="Pfam" id="PF12796">
    <property type="entry name" value="Ank_2"/>
    <property type="match status" value="1"/>
</dbReference>
<feature type="repeat" description="ANK" evidence="3">
    <location>
        <begin position="1130"/>
        <end position="1152"/>
    </location>
</feature>
<evidence type="ECO:0000256" key="3">
    <source>
        <dbReference type="PROSITE-ProRule" id="PRU00023"/>
    </source>
</evidence>
<evidence type="ECO:0000259" key="5">
    <source>
        <dbReference type="PROSITE" id="PS50011"/>
    </source>
</evidence>
<dbReference type="PROSITE" id="PS50011">
    <property type="entry name" value="PROTEIN_KINASE_DOM"/>
    <property type="match status" value="1"/>
</dbReference>
<dbReference type="InterPro" id="IPR000719">
    <property type="entry name" value="Prot_kinase_dom"/>
</dbReference>
<reference evidence="6" key="1">
    <citation type="submission" date="2021-03" db="EMBL/GenBank/DDBJ databases">
        <title>Revisited historic fungal species revealed as producer of novel bioactive compounds through whole genome sequencing and comparative genomics.</title>
        <authorList>
            <person name="Vignolle G.A."/>
            <person name="Hochenegger N."/>
            <person name="Mach R.L."/>
            <person name="Mach-Aigner A.R."/>
            <person name="Javad Rahimi M."/>
            <person name="Salim K.A."/>
            <person name="Chan C.M."/>
            <person name="Lim L.B.L."/>
            <person name="Cai F."/>
            <person name="Druzhinina I.S."/>
            <person name="U'Ren J.M."/>
            <person name="Derntl C."/>
        </authorList>
    </citation>
    <scope>NUCLEOTIDE SEQUENCE</scope>
    <source>
        <strain evidence="6">TUCIM 5799</strain>
    </source>
</reference>
<dbReference type="Pfam" id="PF00023">
    <property type="entry name" value="Ank"/>
    <property type="match status" value="1"/>
</dbReference>
<dbReference type="Pfam" id="PF00069">
    <property type="entry name" value="Pkinase"/>
    <property type="match status" value="1"/>
</dbReference>
<dbReference type="PROSITE" id="PS50297">
    <property type="entry name" value="ANK_REP_REGION"/>
    <property type="match status" value="2"/>
</dbReference>
<dbReference type="EMBL" id="JAFIMR010000036">
    <property type="protein sequence ID" value="KAI1858566.1"/>
    <property type="molecule type" value="Genomic_DNA"/>
</dbReference>
<feature type="region of interest" description="Disordered" evidence="4">
    <location>
        <begin position="337"/>
        <end position="365"/>
    </location>
</feature>
<evidence type="ECO:0000256" key="4">
    <source>
        <dbReference type="SAM" id="MobiDB-lite"/>
    </source>
</evidence>
<dbReference type="SUPFAM" id="SSF56112">
    <property type="entry name" value="Protein kinase-like (PK-like)"/>
    <property type="match status" value="1"/>
</dbReference>
<dbReference type="InterPro" id="IPR008271">
    <property type="entry name" value="Ser/Thr_kinase_AS"/>
</dbReference>
<dbReference type="InterPro" id="IPR036770">
    <property type="entry name" value="Ankyrin_rpt-contain_sf"/>
</dbReference>